<dbReference type="GO" id="GO:0005634">
    <property type="term" value="C:nucleus"/>
    <property type="evidence" value="ECO:0007669"/>
    <property type="project" value="UniProtKB-SubCell"/>
</dbReference>
<feature type="compositionally biased region" description="Basic residues" evidence="4">
    <location>
        <begin position="168"/>
        <end position="179"/>
    </location>
</feature>
<evidence type="ECO:0000313" key="6">
    <source>
        <dbReference type="EMBL" id="CAG9766362.1"/>
    </source>
</evidence>
<dbReference type="PANTHER" id="PTHR45781:SF1">
    <property type="entry name" value="HMG BOX DOMAIN-CONTAINING PROTEIN"/>
    <property type="match status" value="1"/>
</dbReference>
<dbReference type="InterPro" id="IPR036910">
    <property type="entry name" value="HMG_box_dom_sf"/>
</dbReference>
<dbReference type="Pfam" id="PF00505">
    <property type="entry name" value="HMG_box"/>
    <property type="match status" value="1"/>
</dbReference>
<comment type="subcellular location">
    <subcellularLocation>
        <location evidence="1">Nucleus</location>
    </subcellularLocation>
</comment>
<keyword evidence="7" id="KW-1185">Reference proteome</keyword>
<dbReference type="InterPro" id="IPR009071">
    <property type="entry name" value="HMG_box_dom"/>
</dbReference>
<reference evidence="6" key="1">
    <citation type="submission" date="2022-01" db="EMBL/GenBank/DDBJ databases">
        <authorList>
            <person name="King R."/>
        </authorList>
    </citation>
    <scope>NUCLEOTIDE SEQUENCE</scope>
</reference>
<evidence type="ECO:0000256" key="3">
    <source>
        <dbReference type="ARBA" id="ARBA00023242"/>
    </source>
</evidence>
<keyword evidence="2" id="KW-0238">DNA-binding</keyword>
<dbReference type="AlphaFoldDB" id="A0A9N9MNP5"/>
<organism evidence="6 7">
    <name type="scientific">Ceutorhynchus assimilis</name>
    <name type="common">cabbage seed weevil</name>
    <dbReference type="NCBI Taxonomy" id="467358"/>
    <lineage>
        <taxon>Eukaryota</taxon>
        <taxon>Metazoa</taxon>
        <taxon>Ecdysozoa</taxon>
        <taxon>Arthropoda</taxon>
        <taxon>Hexapoda</taxon>
        <taxon>Insecta</taxon>
        <taxon>Pterygota</taxon>
        <taxon>Neoptera</taxon>
        <taxon>Endopterygota</taxon>
        <taxon>Coleoptera</taxon>
        <taxon>Polyphaga</taxon>
        <taxon>Cucujiformia</taxon>
        <taxon>Curculionidae</taxon>
        <taxon>Ceutorhynchinae</taxon>
        <taxon>Ceutorhynchus</taxon>
    </lineage>
</organism>
<dbReference type="CDD" id="cd21995">
    <property type="entry name" value="HMG-box_TOX-like"/>
    <property type="match status" value="1"/>
</dbReference>
<accession>A0A9N9MNP5</accession>
<name>A0A9N9MNP5_9CUCU</name>
<feature type="domain" description="HMG box" evidence="5">
    <location>
        <begin position="185"/>
        <end position="255"/>
    </location>
</feature>
<evidence type="ECO:0000256" key="4">
    <source>
        <dbReference type="SAM" id="MobiDB-lite"/>
    </source>
</evidence>
<dbReference type="PANTHER" id="PTHR45781">
    <property type="entry name" value="AGAP000281-PA"/>
    <property type="match status" value="1"/>
</dbReference>
<dbReference type="SUPFAM" id="SSF47095">
    <property type="entry name" value="HMG-box"/>
    <property type="match status" value="1"/>
</dbReference>
<protein>
    <recommendedName>
        <fullName evidence="5">HMG box domain-containing protein</fullName>
    </recommendedName>
</protein>
<feature type="compositionally biased region" description="Polar residues" evidence="4">
    <location>
        <begin position="136"/>
        <end position="148"/>
    </location>
</feature>
<proteinExistence type="predicted"/>
<feature type="compositionally biased region" description="Low complexity" evidence="4">
    <location>
        <begin position="345"/>
        <end position="369"/>
    </location>
</feature>
<evidence type="ECO:0000259" key="5">
    <source>
        <dbReference type="SMART" id="SM00398"/>
    </source>
</evidence>
<sequence>MGDQTFYTPNFGDEVFDTLNINQQQQHVQQGHNYQPHYQPPMQQMNQQMNQQQHTMGRLDPMGGYQQPLYLSGPEHGMTGQQYHNPQPNYSMSSSQQASMTHQQMMMNYGQPMGQYGASPQHPQERSNGPPAPGQVHNTCHDSSNSTVHPAMLPPIQPLVSELTNPKAQKKRKVQKKKDKRDPNEPQKPVSAYSLFFRDTHAALKGQNPNANFGEVSKIVASMWDALDSEHKNVYKNKTDAAKKEYLQALAAYKASVVSKEAGEVEGRPYATGPSGGYQHPGTIPSPPMSFFGAPTSHSPSYINNNVLGGDFPALPHPGMMPSPNGRDISMRQVPHNAHMRQEGQQSQQQQISMSPPSMVSYSPPRSPGGIRPRQITCIRNGCTNPAIINPEWEDEYCSNECAVSHCRDVFSNWAAGRQQNLLTIE</sequence>
<dbReference type="SMART" id="SM00398">
    <property type="entry name" value="HMG"/>
    <property type="match status" value="1"/>
</dbReference>
<dbReference type="EMBL" id="OU892279">
    <property type="protein sequence ID" value="CAG9766362.1"/>
    <property type="molecule type" value="Genomic_DNA"/>
</dbReference>
<dbReference type="Gene3D" id="1.10.30.10">
    <property type="entry name" value="High mobility group box domain"/>
    <property type="match status" value="1"/>
</dbReference>
<dbReference type="OrthoDB" id="10027956at2759"/>
<dbReference type="InterPro" id="IPR051365">
    <property type="entry name" value="TOX_HMG-box_domain"/>
</dbReference>
<evidence type="ECO:0000313" key="7">
    <source>
        <dbReference type="Proteomes" id="UP001152799"/>
    </source>
</evidence>
<evidence type="ECO:0000256" key="1">
    <source>
        <dbReference type="ARBA" id="ARBA00004123"/>
    </source>
</evidence>
<keyword evidence="3" id="KW-0539">Nucleus</keyword>
<dbReference type="GO" id="GO:0031490">
    <property type="term" value="F:chromatin DNA binding"/>
    <property type="evidence" value="ECO:0007669"/>
    <property type="project" value="TreeGrafter"/>
</dbReference>
<dbReference type="Proteomes" id="UP001152799">
    <property type="component" value="Chromosome 3"/>
</dbReference>
<feature type="region of interest" description="Disordered" evidence="4">
    <location>
        <begin position="336"/>
        <end position="369"/>
    </location>
</feature>
<dbReference type="GO" id="GO:0006357">
    <property type="term" value="P:regulation of transcription by RNA polymerase II"/>
    <property type="evidence" value="ECO:0007669"/>
    <property type="project" value="TreeGrafter"/>
</dbReference>
<dbReference type="FunFam" id="1.10.30.10:FF:000005">
    <property type="entry name" value="TOX high mobility group box family member 3"/>
    <property type="match status" value="1"/>
</dbReference>
<evidence type="ECO:0000256" key="2">
    <source>
        <dbReference type="ARBA" id="ARBA00023125"/>
    </source>
</evidence>
<gene>
    <name evidence="6" type="ORF">CEUTPL_LOCUS6947</name>
</gene>
<feature type="region of interest" description="Disordered" evidence="4">
    <location>
        <begin position="110"/>
        <end position="191"/>
    </location>
</feature>